<feature type="domain" description="DUF1588" evidence="4">
    <location>
        <begin position="627"/>
        <end position="726"/>
    </location>
</feature>
<dbReference type="Pfam" id="PF07627">
    <property type="entry name" value="PSCyt3"/>
    <property type="match status" value="1"/>
</dbReference>
<dbReference type="GO" id="GO:0020037">
    <property type="term" value="F:heme binding"/>
    <property type="evidence" value="ECO:0007669"/>
    <property type="project" value="InterPro"/>
</dbReference>
<evidence type="ECO:0000259" key="4">
    <source>
        <dbReference type="Pfam" id="PF07627"/>
    </source>
</evidence>
<evidence type="ECO:0000313" key="8">
    <source>
        <dbReference type="Proteomes" id="UP000318288"/>
    </source>
</evidence>
<gene>
    <name evidence="7" type="ORF">Poly51_45910</name>
</gene>
<feature type="domain" description="DUF1595" evidence="6">
    <location>
        <begin position="391"/>
        <end position="451"/>
    </location>
</feature>
<dbReference type="EMBL" id="SJPW01000006">
    <property type="protein sequence ID" value="TWU48690.1"/>
    <property type="molecule type" value="Genomic_DNA"/>
</dbReference>
<keyword evidence="8" id="KW-1185">Reference proteome</keyword>
<feature type="chain" id="PRO_5022891935" description="Planctomycete cytochrome C" evidence="1">
    <location>
        <begin position="30"/>
        <end position="839"/>
    </location>
</feature>
<dbReference type="Proteomes" id="UP000318288">
    <property type="component" value="Unassembled WGS sequence"/>
</dbReference>
<evidence type="ECO:0000259" key="5">
    <source>
        <dbReference type="Pfam" id="PF07631"/>
    </source>
</evidence>
<name>A0A5C6EJK4_9BACT</name>
<accession>A0A5C6EJK4</accession>
<evidence type="ECO:0000259" key="6">
    <source>
        <dbReference type="Pfam" id="PF07637"/>
    </source>
</evidence>
<evidence type="ECO:0000259" key="3">
    <source>
        <dbReference type="Pfam" id="PF07626"/>
    </source>
</evidence>
<dbReference type="InterPro" id="IPR013036">
    <property type="entry name" value="DUF1587"/>
</dbReference>
<dbReference type="Pfam" id="PF07631">
    <property type="entry name" value="PSD4"/>
    <property type="match status" value="1"/>
</dbReference>
<evidence type="ECO:0000259" key="2">
    <source>
        <dbReference type="Pfam" id="PF07624"/>
    </source>
</evidence>
<dbReference type="InterPro" id="IPR036909">
    <property type="entry name" value="Cyt_c-like_dom_sf"/>
</dbReference>
<feature type="domain" description="DUF1592" evidence="5">
    <location>
        <begin position="475"/>
        <end position="608"/>
    </location>
</feature>
<proteinExistence type="predicted"/>
<dbReference type="Pfam" id="PF07637">
    <property type="entry name" value="PSD5"/>
    <property type="match status" value="1"/>
</dbReference>
<dbReference type="OrthoDB" id="175242at2"/>
<reference evidence="7 8" key="1">
    <citation type="submission" date="2019-02" db="EMBL/GenBank/DDBJ databases">
        <title>Deep-cultivation of Planctomycetes and their phenomic and genomic characterization uncovers novel biology.</title>
        <authorList>
            <person name="Wiegand S."/>
            <person name="Jogler M."/>
            <person name="Boedeker C."/>
            <person name="Pinto D."/>
            <person name="Vollmers J."/>
            <person name="Rivas-Marin E."/>
            <person name="Kohn T."/>
            <person name="Peeters S.H."/>
            <person name="Heuer A."/>
            <person name="Rast P."/>
            <person name="Oberbeckmann S."/>
            <person name="Bunk B."/>
            <person name="Jeske O."/>
            <person name="Meyerdierks A."/>
            <person name="Storesund J.E."/>
            <person name="Kallscheuer N."/>
            <person name="Luecker S."/>
            <person name="Lage O.M."/>
            <person name="Pohl T."/>
            <person name="Merkel B.J."/>
            <person name="Hornburger P."/>
            <person name="Mueller R.-W."/>
            <person name="Bruemmer F."/>
            <person name="Labrenz M."/>
            <person name="Spormann A.M."/>
            <person name="Op Den Camp H."/>
            <person name="Overmann J."/>
            <person name="Amann R."/>
            <person name="Jetten M.S.M."/>
            <person name="Mascher T."/>
            <person name="Medema M.H."/>
            <person name="Devos D.P."/>
            <person name="Kaster A.-K."/>
            <person name="Ovreas L."/>
            <person name="Rohde M."/>
            <person name="Galperin M.Y."/>
            <person name="Jogler C."/>
        </authorList>
    </citation>
    <scope>NUCLEOTIDE SEQUENCE [LARGE SCALE GENOMIC DNA]</scope>
    <source>
        <strain evidence="7 8">Poly51</strain>
    </source>
</reference>
<sequence length="839" mass="93905" precursor="true">MTPNPRPIRIQILRLLVAVACLVPSVSSANDDTPSTEGHHRYLVDLEELRGRFEDSCFGCHGDGGEEGGFSFDKLAEGGYGEQTLDRWEAVWKNIRAETMPPADEMQPDPSERLGWVNWIQKEVFQLDPRQIDPGKVVLRRLNRSEYRETIRQLTDVEFDTTEAFPADDTGYGFDTIGEVLHISPVLLEKYLAAAETIVSKAIPLDGPTPPEQRHWSDHFRLESPEGPKAEGVKFIDIREFHLVKWTGKAGTFDIVVRWELDGAWTNTDQTANLKLRRHIEAKDGGEATIVDLDHAQAGFLFETNGELRGSFAAIDEPVHLSVVFEPTSTDTKSKQADNPSPAPYTFRISYADMIGPTDGDVQEYRRGGDILVGGPPPKDADDATLDQMTRGVIKNFAGRAFRRPIDDRTLDRLVTISNQARNQPGGNYERGIAASLKLVLASPRFLFRIEQPLVADRLASLPPDMPMSPLGDPIDDFALASRMSYFLWGGPPDDELIRAATAGTLRQELDAQIKRMIGDEWRMRTGVANFVGQWLKTRDVMDKPIDVRRVLAYRGDRDVFSWAVRDGMKRETEMMFRYLIEKDRPAEELLNANYTFMNESLAKFYGIEGVHGGDMQKVTLPEDSHRKGILTHGSVLLVTSNPTRTSPVKRGLFILENLLGTPAPPAPPNVPALEESKSGDMKNASLREILEFHRREPMCASCHSRMDPLGLALENYNAIGQFREMEWGMPEHRGREAEPDKAIDPTGVLMTGEKFESVIQLADVLANERRDDFYRCLTEKMLVFALGRGLTSTDATTVDQIVSQLKTDEGRMQSLIGSIIRSVPFTHVPKSDSVAAYP</sequence>
<dbReference type="InterPro" id="IPR011478">
    <property type="entry name" value="DUF1585"/>
</dbReference>
<dbReference type="InterPro" id="IPR013039">
    <property type="entry name" value="DUF1588"/>
</dbReference>
<dbReference type="InterPro" id="IPR013043">
    <property type="entry name" value="DUF1595"/>
</dbReference>
<dbReference type="Pfam" id="PF07624">
    <property type="entry name" value="PSD2"/>
    <property type="match status" value="1"/>
</dbReference>
<keyword evidence="1" id="KW-0732">Signal</keyword>
<evidence type="ECO:0000256" key="1">
    <source>
        <dbReference type="SAM" id="SignalP"/>
    </source>
</evidence>
<evidence type="ECO:0008006" key="9">
    <source>
        <dbReference type="Google" id="ProtNLM"/>
    </source>
</evidence>
<feature type="signal peptide" evidence="1">
    <location>
        <begin position="1"/>
        <end position="29"/>
    </location>
</feature>
<dbReference type="GO" id="GO:0009055">
    <property type="term" value="F:electron transfer activity"/>
    <property type="evidence" value="ECO:0007669"/>
    <property type="project" value="InterPro"/>
</dbReference>
<feature type="domain" description="DUF1585" evidence="2">
    <location>
        <begin position="753"/>
        <end position="826"/>
    </location>
</feature>
<dbReference type="SUPFAM" id="SSF46626">
    <property type="entry name" value="Cytochrome c"/>
    <property type="match status" value="1"/>
</dbReference>
<evidence type="ECO:0000313" key="7">
    <source>
        <dbReference type="EMBL" id="TWU48690.1"/>
    </source>
</evidence>
<dbReference type="Pfam" id="PF07626">
    <property type="entry name" value="PSD3"/>
    <property type="match status" value="1"/>
</dbReference>
<feature type="domain" description="DUF1587" evidence="3">
    <location>
        <begin position="140"/>
        <end position="203"/>
    </location>
</feature>
<dbReference type="AlphaFoldDB" id="A0A5C6EJK4"/>
<comment type="caution">
    <text evidence="7">The sequence shown here is derived from an EMBL/GenBank/DDBJ whole genome shotgun (WGS) entry which is preliminary data.</text>
</comment>
<organism evidence="7 8">
    <name type="scientific">Rubripirellula tenax</name>
    <dbReference type="NCBI Taxonomy" id="2528015"/>
    <lineage>
        <taxon>Bacteria</taxon>
        <taxon>Pseudomonadati</taxon>
        <taxon>Planctomycetota</taxon>
        <taxon>Planctomycetia</taxon>
        <taxon>Pirellulales</taxon>
        <taxon>Pirellulaceae</taxon>
        <taxon>Rubripirellula</taxon>
    </lineage>
</organism>
<dbReference type="InterPro" id="IPR013042">
    <property type="entry name" value="DUF1592"/>
</dbReference>
<protein>
    <recommendedName>
        <fullName evidence="9">Planctomycete cytochrome C</fullName>
    </recommendedName>
</protein>